<dbReference type="NCBIfam" id="TIGR02532">
    <property type="entry name" value="IV_pilin_GFxxxE"/>
    <property type="match status" value="1"/>
</dbReference>
<dbReference type="NCBIfam" id="TIGR04294">
    <property type="entry name" value="pre_pil_HX9DG"/>
    <property type="match status" value="1"/>
</dbReference>
<dbReference type="Gene3D" id="3.30.700.10">
    <property type="entry name" value="Glycoprotein, Type 4 Pilin"/>
    <property type="match status" value="1"/>
</dbReference>
<dbReference type="RefSeq" id="WP_146581572.1">
    <property type="nucleotide sequence ID" value="NZ_SJPM01000017.1"/>
</dbReference>
<dbReference type="PANTHER" id="PTHR30093">
    <property type="entry name" value="GENERAL SECRETION PATHWAY PROTEIN G"/>
    <property type="match status" value="1"/>
</dbReference>
<dbReference type="Pfam" id="PF07596">
    <property type="entry name" value="SBP_bac_10"/>
    <property type="match status" value="1"/>
</dbReference>
<dbReference type="InterPro" id="IPR011453">
    <property type="entry name" value="DUF1559"/>
</dbReference>
<proteinExistence type="predicted"/>
<reference evidence="3 4" key="1">
    <citation type="submission" date="2019-02" db="EMBL/GenBank/DDBJ databases">
        <title>Deep-cultivation of Planctomycetes and their phenomic and genomic characterization uncovers novel biology.</title>
        <authorList>
            <person name="Wiegand S."/>
            <person name="Jogler M."/>
            <person name="Boedeker C."/>
            <person name="Pinto D."/>
            <person name="Vollmers J."/>
            <person name="Rivas-Marin E."/>
            <person name="Kohn T."/>
            <person name="Peeters S.H."/>
            <person name="Heuer A."/>
            <person name="Rast P."/>
            <person name="Oberbeckmann S."/>
            <person name="Bunk B."/>
            <person name="Jeske O."/>
            <person name="Meyerdierks A."/>
            <person name="Storesund J.E."/>
            <person name="Kallscheuer N."/>
            <person name="Luecker S."/>
            <person name="Lage O.M."/>
            <person name="Pohl T."/>
            <person name="Merkel B.J."/>
            <person name="Hornburger P."/>
            <person name="Mueller R.-W."/>
            <person name="Bruemmer F."/>
            <person name="Labrenz M."/>
            <person name="Spormann A.M."/>
            <person name="Op Den Camp H."/>
            <person name="Overmann J."/>
            <person name="Amann R."/>
            <person name="Jetten M.S.M."/>
            <person name="Mascher T."/>
            <person name="Medema M.H."/>
            <person name="Devos D.P."/>
            <person name="Kaster A.-K."/>
            <person name="Ovreas L."/>
            <person name="Rohde M."/>
            <person name="Galperin M.Y."/>
            <person name="Jogler C."/>
        </authorList>
    </citation>
    <scope>NUCLEOTIDE SEQUENCE [LARGE SCALE GENOMIC DNA]</scope>
    <source>
        <strain evidence="3 4">Pla100</strain>
    </source>
</reference>
<protein>
    <recommendedName>
        <fullName evidence="2">DUF1559 domain-containing protein</fullName>
    </recommendedName>
</protein>
<accession>A0A5C5ZQM5</accession>
<dbReference type="InterPro" id="IPR012902">
    <property type="entry name" value="N_methyl_site"/>
</dbReference>
<dbReference type="InterPro" id="IPR027558">
    <property type="entry name" value="Pre_pil_HX9DG_C"/>
</dbReference>
<dbReference type="SUPFAM" id="SSF54523">
    <property type="entry name" value="Pili subunits"/>
    <property type="match status" value="1"/>
</dbReference>
<dbReference type="PROSITE" id="PS00409">
    <property type="entry name" value="PROKAR_NTER_METHYL"/>
    <property type="match status" value="1"/>
</dbReference>
<dbReference type="OrthoDB" id="241541at2"/>
<dbReference type="Proteomes" id="UP000316213">
    <property type="component" value="Unassembled WGS sequence"/>
</dbReference>
<dbReference type="AlphaFoldDB" id="A0A5C5ZQM5"/>
<gene>
    <name evidence="3" type="ORF">Pla100_54450</name>
</gene>
<sequence>MMIQKKRKVVQATGFTLVELLVVIAIIGVLVGLLLPAVQAAREAARRMSCSNNFKQIGLALHNYHAAYNMLPRYRGGTTDATGSNTVDPPLAHNRLNLSPFVGLLPFMEQQALWEQISNPLRDPITGNIFQSMGPFPEKSIASHTMNSRYEPWLTQVPGLRCPSDPGVGLPAKGRTNYAACLGDSVQEMIFGGVQDNGSVTGATTARVACRGVFVPRNTTGFRDILDGLANTICMAEINTDLGDNDITTIIVLGTAHPQLNPSSCQSLISTTRPRVWAAAGGLGGDEQRRGFSWALGQPLHTGFQTILPPNRELCTSNNWYHDSECTASSRHQGGCHVLMSDGAVKFITDAIEAGTSTSSSVGTFAGAQPAGSQSPYGLWGALGTRDSAETQSLE</sequence>
<evidence type="ECO:0000256" key="1">
    <source>
        <dbReference type="SAM" id="MobiDB-lite"/>
    </source>
</evidence>
<evidence type="ECO:0000259" key="2">
    <source>
        <dbReference type="Pfam" id="PF07596"/>
    </source>
</evidence>
<comment type="caution">
    <text evidence="3">The sequence shown here is derived from an EMBL/GenBank/DDBJ whole genome shotgun (WGS) entry which is preliminary data.</text>
</comment>
<dbReference type="PANTHER" id="PTHR30093:SF2">
    <property type="entry name" value="TYPE II SECRETION SYSTEM PROTEIN H"/>
    <property type="match status" value="1"/>
</dbReference>
<name>A0A5C5ZQM5_9BACT</name>
<evidence type="ECO:0000313" key="4">
    <source>
        <dbReference type="Proteomes" id="UP000316213"/>
    </source>
</evidence>
<keyword evidence="4" id="KW-1185">Reference proteome</keyword>
<dbReference type="EMBL" id="SJPM01000017">
    <property type="protein sequence ID" value="TWT89516.1"/>
    <property type="molecule type" value="Genomic_DNA"/>
</dbReference>
<feature type="domain" description="DUF1559" evidence="2">
    <location>
        <begin position="39"/>
        <end position="354"/>
    </location>
</feature>
<dbReference type="Pfam" id="PF07963">
    <property type="entry name" value="N_methyl"/>
    <property type="match status" value="1"/>
</dbReference>
<feature type="region of interest" description="Disordered" evidence="1">
    <location>
        <begin position="367"/>
        <end position="395"/>
    </location>
</feature>
<evidence type="ECO:0000313" key="3">
    <source>
        <dbReference type="EMBL" id="TWT89516.1"/>
    </source>
</evidence>
<dbReference type="InterPro" id="IPR045584">
    <property type="entry name" value="Pilin-like"/>
</dbReference>
<organism evidence="3 4">
    <name type="scientific">Neorhodopirellula pilleata</name>
    <dbReference type="NCBI Taxonomy" id="2714738"/>
    <lineage>
        <taxon>Bacteria</taxon>
        <taxon>Pseudomonadati</taxon>
        <taxon>Planctomycetota</taxon>
        <taxon>Planctomycetia</taxon>
        <taxon>Pirellulales</taxon>
        <taxon>Pirellulaceae</taxon>
        <taxon>Neorhodopirellula</taxon>
    </lineage>
</organism>